<gene>
    <name evidence="1" type="ORF">SMF913_13174</name>
</gene>
<name>A0A2J7ZAC3_STRMQ</name>
<proteinExistence type="predicted"/>
<sequence length="67" mass="7236">MQFIATPNGEEVAVMNAREVLVVEQALSLYVMQNPDSNIAVRVLRDVSSANESRQARMKGASEGASV</sequence>
<dbReference type="AlphaFoldDB" id="A0A2J7ZAC3"/>
<accession>A0A2J7ZAC3</accession>
<evidence type="ECO:0000313" key="2">
    <source>
        <dbReference type="Proteomes" id="UP000236520"/>
    </source>
</evidence>
<evidence type="ECO:0000313" key="1">
    <source>
        <dbReference type="EMBL" id="PNG97149.1"/>
    </source>
</evidence>
<keyword evidence="2" id="KW-1185">Reference proteome</keyword>
<dbReference type="Proteomes" id="UP000236520">
    <property type="component" value="Unassembled WGS sequence"/>
</dbReference>
<reference evidence="1 2" key="1">
    <citation type="submission" date="2015-09" db="EMBL/GenBank/DDBJ databases">
        <title>Genome sequence, genome mining and natural product profiling of a biocontrol bacterium Streptomyces malaysiensis F913.</title>
        <authorList>
            <person name="Xu Y."/>
            <person name="Wei J."/>
            <person name="Xie J."/>
            <person name="Li T."/>
            <person name="Zhou Z."/>
        </authorList>
    </citation>
    <scope>NUCLEOTIDE SEQUENCE [LARGE SCALE GENOMIC DNA]</scope>
    <source>
        <strain evidence="1 2">F913</strain>
    </source>
</reference>
<comment type="caution">
    <text evidence="1">The sequence shown here is derived from an EMBL/GenBank/DDBJ whole genome shotgun (WGS) entry which is preliminary data.</text>
</comment>
<dbReference type="EMBL" id="LJIW01000001">
    <property type="protein sequence ID" value="PNG97149.1"/>
    <property type="molecule type" value="Genomic_DNA"/>
</dbReference>
<protein>
    <submittedName>
        <fullName evidence="1">Uncharacterized protein</fullName>
    </submittedName>
</protein>
<dbReference type="RefSeq" id="WP_102934537.1">
    <property type="nucleotide sequence ID" value="NZ_LJIW01000001.1"/>
</dbReference>
<organism evidence="1 2">
    <name type="scientific">Streptomyces malaysiensis</name>
    <dbReference type="NCBI Taxonomy" id="92644"/>
    <lineage>
        <taxon>Bacteria</taxon>
        <taxon>Bacillati</taxon>
        <taxon>Actinomycetota</taxon>
        <taxon>Actinomycetes</taxon>
        <taxon>Kitasatosporales</taxon>
        <taxon>Streptomycetaceae</taxon>
        <taxon>Streptomyces</taxon>
        <taxon>Streptomyces violaceusniger group</taxon>
    </lineage>
</organism>